<comment type="caution">
    <text evidence="2">The sequence shown here is derived from an EMBL/GenBank/DDBJ whole genome shotgun (WGS) entry which is preliminary data.</text>
</comment>
<dbReference type="InterPro" id="IPR009380">
    <property type="entry name" value="DUF1036"/>
</dbReference>
<evidence type="ECO:0000256" key="1">
    <source>
        <dbReference type="SAM" id="SignalP"/>
    </source>
</evidence>
<feature type="chain" id="PRO_5047383313" evidence="1">
    <location>
        <begin position="25"/>
        <end position="147"/>
    </location>
</feature>
<dbReference type="EMBL" id="JBHTJV010000002">
    <property type="protein sequence ID" value="MFD0915463.1"/>
    <property type="molecule type" value="Genomic_DNA"/>
</dbReference>
<keyword evidence="3" id="KW-1185">Reference proteome</keyword>
<sequence>MKKTWLAAAALLAATAAQTAPALADLKVCNDTKSMTGVAIGYRNTDGWVMEGWWRVPSGVCATVIEGALSSRYFYIYAENADTGGQWRGPVFMCTSAREFRIEGLKDCFARGYERTGFFEIDTGNQANWQVRLTEANQSGTDEKAQQ</sequence>
<dbReference type="Proteomes" id="UP001597101">
    <property type="component" value="Unassembled WGS sequence"/>
</dbReference>
<accession>A0ABW3FCT4</accession>
<dbReference type="RefSeq" id="WP_377211338.1">
    <property type="nucleotide sequence ID" value="NZ_JBHTJV010000002.1"/>
</dbReference>
<proteinExistence type="predicted"/>
<feature type="signal peptide" evidence="1">
    <location>
        <begin position="1"/>
        <end position="24"/>
    </location>
</feature>
<organism evidence="2 3">
    <name type="scientific">Pseudahrensia aquimaris</name>
    <dbReference type="NCBI Taxonomy" id="744461"/>
    <lineage>
        <taxon>Bacteria</taxon>
        <taxon>Pseudomonadati</taxon>
        <taxon>Pseudomonadota</taxon>
        <taxon>Alphaproteobacteria</taxon>
        <taxon>Hyphomicrobiales</taxon>
        <taxon>Ahrensiaceae</taxon>
        <taxon>Pseudahrensia</taxon>
    </lineage>
</organism>
<reference evidence="3" key="1">
    <citation type="journal article" date="2019" name="Int. J. Syst. Evol. Microbiol.">
        <title>The Global Catalogue of Microorganisms (GCM) 10K type strain sequencing project: providing services to taxonomists for standard genome sequencing and annotation.</title>
        <authorList>
            <consortium name="The Broad Institute Genomics Platform"/>
            <consortium name="The Broad Institute Genome Sequencing Center for Infectious Disease"/>
            <person name="Wu L."/>
            <person name="Ma J."/>
        </authorList>
    </citation>
    <scope>NUCLEOTIDE SEQUENCE [LARGE SCALE GENOMIC DNA]</scope>
    <source>
        <strain evidence="3">CCUG 60023</strain>
    </source>
</reference>
<evidence type="ECO:0000313" key="3">
    <source>
        <dbReference type="Proteomes" id="UP001597101"/>
    </source>
</evidence>
<dbReference type="Pfam" id="PF06282">
    <property type="entry name" value="DUF1036"/>
    <property type="match status" value="1"/>
</dbReference>
<keyword evidence="1" id="KW-0732">Signal</keyword>
<protein>
    <submittedName>
        <fullName evidence="2">DUF1036 domain-containing protein</fullName>
    </submittedName>
</protein>
<gene>
    <name evidence="2" type="ORF">ACFQ14_03485</name>
</gene>
<evidence type="ECO:0000313" key="2">
    <source>
        <dbReference type="EMBL" id="MFD0915463.1"/>
    </source>
</evidence>
<name>A0ABW3FCT4_9HYPH</name>